<dbReference type="EMBL" id="HBUE01301593">
    <property type="protein sequence ID" value="CAG6579196.1"/>
    <property type="molecule type" value="Transcribed_RNA"/>
</dbReference>
<dbReference type="EMBL" id="HBUE01301594">
    <property type="protein sequence ID" value="CAG6579199.1"/>
    <property type="molecule type" value="Transcribed_RNA"/>
</dbReference>
<dbReference type="AlphaFoldDB" id="A0A8D8H3C8"/>
<accession>A0A8D8H3C8</accession>
<reference evidence="1" key="1">
    <citation type="submission" date="2021-05" db="EMBL/GenBank/DDBJ databases">
        <authorList>
            <person name="Alioto T."/>
            <person name="Alioto T."/>
            <person name="Gomez Garrido J."/>
        </authorList>
    </citation>
    <scope>NUCLEOTIDE SEQUENCE</scope>
</reference>
<dbReference type="EMBL" id="HBUE01195602">
    <property type="protein sequence ID" value="CAG6527477.1"/>
    <property type="molecule type" value="Transcribed_RNA"/>
</dbReference>
<organism evidence="1">
    <name type="scientific">Culex pipiens</name>
    <name type="common">House mosquito</name>
    <dbReference type="NCBI Taxonomy" id="7175"/>
    <lineage>
        <taxon>Eukaryota</taxon>
        <taxon>Metazoa</taxon>
        <taxon>Ecdysozoa</taxon>
        <taxon>Arthropoda</taxon>
        <taxon>Hexapoda</taxon>
        <taxon>Insecta</taxon>
        <taxon>Pterygota</taxon>
        <taxon>Neoptera</taxon>
        <taxon>Endopterygota</taxon>
        <taxon>Diptera</taxon>
        <taxon>Nematocera</taxon>
        <taxon>Culicoidea</taxon>
        <taxon>Culicidae</taxon>
        <taxon>Culicinae</taxon>
        <taxon>Culicini</taxon>
        <taxon>Culex</taxon>
        <taxon>Culex</taxon>
    </lineage>
</organism>
<evidence type="ECO:0000313" key="1">
    <source>
        <dbReference type="EMBL" id="CAG6527474.1"/>
    </source>
</evidence>
<protein>
    <submittedName>
        <fullName evidence="1">(northern house mosquito) hypothetical protein</fullName>
    </submittedName>
</protein>
<dbReference type="EMBL" id="HBUE01195601">
    <property type="protein sequence ID" value="CAG6527474.1"/>
    <property type="molecule type" value="Transcribed_RNA"/>
</dbReference>
<sequence length="124" mass="14200">MLQLLPEQDGSRDEWVVVGVRVRQRSGQNRCGVGGHWGQISVERRLVHGGNRNLCSYRGHYRRCTVREHRWLGVSFGFGLGFGQHDGGHDGKNEDLFEERGSAKTMWCIFTIVTYLVRKKSNPE</sequence>
<proteinExistence type="predicted"/>
<name>A0A8D8H3C8_CULPI</name>
<dbReference type="EMBL" id="HBUE01301592">
    <property type="protein sequence ID" value="CAG6579192.1"/>
    <property type="molecule type" value="Transcribed_RNA"/>
</dbReference>
<dbReference type="EMBL" id="HBUE01195600">
    <property type="protein sequence ID" value="CAG6527470.1"/>
    <property type="molecule type" value="Transcribed_RNA"/>
</dbReference>